<dbReference type="OrthoDB" id="7608935at2759"/>
<name>T5AMU3_OPHSC</name>
<dbReference type="Proteomes" id="UP000019374">
    <property type="component" value="Unassembled WGS sequence"/>
</dbReference>
<evidence type="ECO:0000313" key="3">
    <source>
        <dbReference type="Proteomes" id="UP000019374"/>
    </source>
</evidence>
<feature type="region of interest" description="Disordered" evidence="1">
    <location>
        <begin position="220"/>
        <end position="283"/>
    </location>
</feature>
<feature type="compositionally biased region" description="Polar residues" evidence="1">
    <location>
        <begin position="41"/>
        <end position="50"/>
    </location>
</feature>
<organism evidence="2 3">
    <name type="scientific">Ophiocordyceps sinensis (strain Co18 / CGMCC 3.14243)</name>
    <name type="common">Yarsagumba caterpillar fungus</name>
    <name type="synonym">Hirsutella sinensis</name>
    <dbReference type="NCBI Taxonomy" id="911162"/>
    <lineage>
        <taxon>Eukaryota</taxon>
        <taxon>Fungi</taxon>
        <taxon>Dikarya</taxon>
        <taxon>Ascomycota</taxon>
        <taxon>Pezizomycotina</taxon>
        <taxon>Sordariomycetes</taxon>
        <taxon>Hypocreomycetidae</taxon>
        <taxon>Hypocreales</taxon>
        <taxon>Ophiocordycipitaceae</taxon>
        <taxon>Ophiocordyceps</taxon>
    </lineage>
</organism>
<feature type="compositionally biased region" description="Basic and acidic residues" evidence="1">
    <location>
        <begin position="75"/>
        <end position="89"/>
    </location>
</feature>
<feature type="compositionally biased region" description="Basic and acidic residues" evidence="1">
    <location>
        <begin position="26"/>
        <end position="39"/>
    </location>
</feature>
<protein>
    <submittedName>
        <fullName evidence="2">Zinc knuckle domain protein</fullName>
    </submittedName>
</protein>
<sequence length="552" mass="59141">MASPGQIPGDIIMIDDSSDEDAPQPGEKRSRSKSAKDAKSTSCVGSSPNSKRARVSTATGSSQGSEEGEVEESQDQAKDQAKAAKDESVKPMQPKQPGQDSGPGRASLPAAATSADATPSVTMPLDPPMWSKGPQCFKLPAFSTQREGSWLARFNDWVHLFYHNNLHHGIAITSALVLGGYTYYLDNVSGIKSGKRKSGKKAAHAAEKSGALAKTLKKLRAAAPHAKAAKPSAPMTNGASRQANGAPRPPQPKQALENREPRAAAAEIGQPNLNGDEQLPSDMSDEKFELTDDEGRECCFCGSTDPEHVVDDCRDHWARVYPPDDMLPKVVDLPITCAICASREHFLSECSQRVFPPNPTWSLANRSRFIDPDCGVLCIEDAMKQRESQQKTPVAQPTMRGPMAQTSNVHYSESDDTEIEFLGNRIVRQQSQVGQMRISTNIQTRNASRLNQSTAFQLPQPVAPPPSGPRRGQPTVGGRAQRRTNPPPRAPVSSLPAKPPPPSRGYHGVAPPSSLSESRGQDGTQNGNGRGGHGKRGGQGARGRGKGRGRAK</sequence>
<dbReference type="AlphaFoldDB" id="T5AMU3"/>
<dbReference type="HOGENOM" id="CLU_023950_0_0_1"/>
<gene>
    <name evidence="2" type="ORF">OCS_00546</name>
</gene>
<dbReference type="EMBL" id="KE652195">
    <property type="protein sequence ID" value="EQL03736.1"/>
    <property type="molecule type" value="Genomic_DNA"/>
</dbReference>
<dbReference type="eggNOG" id="KOG4400">
    <property type="taxonomic scope" value="Eukaryota"/>
</dbReference>
<feature type="region of interest" description="Disordered" evidence="1">
    <location>
        <begin position="387"/>
        <end position="415"/>
    </location>
</feature>
<feature type="region of interest" description="Disordered" evidence="1">
    <location>
        <begin position="1"/>
        <end position="129"/>
    </location>
</feature>
<feature type="compositionally biased region" description="Low complexity" evidence="1">
    <location>
        <begin position="106"/>
        <end position="120"/>
    </location>
</feature>
<feature type="compositionally biased region" description="Basic residues" evidence="1">
    <location>
        <begin position="543"/>
        <end position="552"/>
    </location>
</feature>
<reference evidence="2 3" key="1">
    <citation type="journal article" date="2013" name="Chin. Sci. Bull.">
        <title>Genome survey uncovers the secrets of sex and lifestyle in caterpillar fungus.</title>
        <authorList>
            <person name="Hu X."/>
            <person name="Zhang Y."/>
            <person name="Xiao G."/>
            <person name="Zheng P."/>
            <person name="Xia Y."/>
            <person name="Zhang X."/>
            <person name="St Leger R.J."/>
            <person name="Liu X."/>
            <person name="Wang C."/>
        </authorList>
    </citation>
    <scope>NUCLEOTIDE SEQUENCE [LARGE SCALE GENOMIC DNA]</scope>
    <source>
        <strain evidence="3">Co18 / CGMCC 3.14243</strain>
        <tissue evidence="2">Fruit-body</tissue>
    </source>
</reference>
<evidence type="ECO:0000313" key="2">
    <source>
        <dbReference type="EMBL" id="EQL03736.1"/>
    </source>
</evidence>
<evidence type="ECO:0000256" key="1">
    <source>
        <dbReference type="SAM" id="MobiDB-lite"/>
    </source>
</evidence>
<feature type="region of interest" description="Disordered" evidence="1">
    <location>
        <begin position="457"/>
        <end position="552"/>
    </location>
</feature>
<feature type="compositionally biased region" description="Gly residues" evidence="1">
    <location>
        <begin position="526"/>
        <end position="542"/>
    </location>
</feature>
<proteinExistence type="predicted"/>
<feature type="compositionally biased region" description="Low complexity" evidence="1">
    <location>
        <begin position="221"/>
        <end position="234"/>
    </location>
</feature>
<accession>T5AMU3</accession>